<dbReference type="Proteomes" id="UP001497482">
    <property type="component" value="Chromosome 16"/>
</dbReference>
<dbReference type="GO" id="GO:0005737">
    <property type="term" value="C:cytoplasm"/>
    <property type="evidence" value="ECO:0007669"/>
    <property type="project" value="TreeGrafter"/>
</dbReference>
<proteinExistence type="predicted"/>
<keyword evidence="3" id="KW-0547">Nucleotide-binding</keyword>
<dbReference type="GO" id="GO:0042771">
    <property type="term" value="P:intrinsic apoptotic signaling pathway in response to DNA damage by p53 class mediator"/>
    <property type="evidence" value="ECO:0007669"/>
    <property type="project" value="TreeGrafter"/>
</dbReference>
<evidence type="ECO:0000259" key="6">
    <source>
        <dbReference type="PROSITE" id="PS50011"/>
    </source>
</evidence>
<dbReference type="GO" id="GO:0005524">
    <property type="term" value="F:ATP binding"/>
    <property type="evidence" value="ECO:0007669"/>
    <property type="project" value="UniProtKB-KW"/>
</dbReference>
<keyword evidence="5" id="KW-0067">ATP-binding</keyword>
<dbReference type="PROSITE" id="PS50011">
    <property type="entry name" value="PROTEIN_KINASE_DOM"/>
    <property type="match status" value="1"/>
</dbReference>
<reference evidence="7 8" key="1">
    <citation type="submission" date="2024-04" db="EMBL/GenBank/DDBJ databases">
        <authorList>
            <person name="Waldvogel A.-M."/>
            <person name="Schoenle A."/>
        </authorList>
    </citation>
    <scope>NUCLEOTIDE SEQUENCE [LARGE SCALE GENOMIC DNA]</scope>
</reference>
<dbReference type="GO" id="GO:0046332">
    <property type="term" value="F:SMAD binding"/>
    <property type="evidence" value="ECO:0007669"/>
    <property type="project" value="TreeGrafter"/>
</dbReference>
<dbReference type="GO" id="GO:0045944">
    <property type="term" value="P:positive regulation of transcription by RNA polymerase II"/>
    <property type="evidence" value="ECO:0007669"/>
    <property type="project" value="TreeGrafter"/>
</dbReference>
<protein>
    <recommendedName>
        <fullName evidence="6">Protein kinase domain-containing protein</fullName>
    </recommendedName>
</protein>
<evidence type="ECO:0000313" key="7">
    <source>
        <dbReference type="EMBL" id="CAL1584036.1"/>
    </source>
</evidence>
<dbReference type="InterPro" id="IPR008271">
    <property type="entry name" value="Ser/Thr_kinase_AS"/>
</dbReference>
<dbReference type="SUPFAM" id="SSF56112">
    <property type="entry name" value="Protein kinase-like (PK-like)"/>
    <property type="match status" value="1"/>
</dbReference>
<dbReference type="EMBL" id="OZ035838">
    <property type="protein sequence ID" value="CAL1584036.1"/>
    <property type="molecule type" value="Genomic_DNA"/>
</dbReference>
<sequence>MLDVDLLTFMNDRDFIPLQMSEIRTIAQQLQVALDALKGEGILHCDIKSDNMMFTDLEQWFPKWGCQPPLWELFK</sequence>
<feature type="domain" description="Protein kinase" evidence="6">
    <location>
        <begin position="1"/>
        <end position="75"/>
    </location>
</feature>
<organism evidence="7 8">
    <name type="scientific">Knipowitschia caucasica</name>
    <name type="common">Caucasian dwarf goby</name>
    <name type="synonym">Pomatoschistus caucasicus</name>
    <dbReference type="NCBI Taxonomy" id="637954"/>
    <lineage>
        <taxon>Eukaryota</taxon>
        <taxon>Metazoa</taxon>
        <taxon>Chordata</taxon>
        <taxon>Craniata</taxon>
        <taxon>Vertebrata</taxon>
        <taxon>Euteleostomi</taxon>
        <taxon>Actinopterygii</taxon>
        <taxon>Neopterygii</taxon>
        <taxon>Teleostei</taxon>
        <taxon>Neoteleostei</taxon>
        <taxon>Acanthomorphata</taxon>
        <taxon>Gobiaria</taxon>
        <taxon>Gobiiformes</taxon>
        <taxon>Gobioidei</taxon>
        <taxon>Gobiidae</taxon>
        <taxon>Gobiinae</taxon>
        <taxon>Knipowitschia</taxon>
    </lineage>
</organism>
<dbReference type="AlphaFoldDB" id="A0AAV2K6K3"/>
<name>A0AAV2K6K3_KNICA</name>
<evidence type="ECO:0000313" key="8">
    <source>
        <dbReference type="Proteomes" id="UP001497482"/>
    </source>
</evidence>
<evidence type="ECO:0000256" key="3">
    <source>
        <dbReference type="ARBA" id="ARBA00022741"/>
    </source>
</evidence>
<dbReference type="PROSITE" id="PS00108">
    <property type="entry name" value="PROTEIN_KINASE_ST"/>
    <property type="match status" value="1"/>
</dbReference>
<dbReference type="GO" id="GO:0016605">
    <property type="term" value="C:PML body"/>
    <property type="evidence" value="ECO:0007669"/>
    <property type="project" value="TreeGrafter"/>
</dbReference>
<keyword evidence="8" id="KW-1185">Reference proteome</keyword>
<keyword evidence="2" id="KW-0808">Transferase</keyword>
<dbReference type="PANTHER" id="PTHR24058">
    <property type="entry name" value="DUAL SPECIFICITY PROTEIN KINASE"/>
    <property type="match status" value="1"/>
</dbReference>
<dbReference type="Gene3D" id="1.10.510.10">
    <property type="entry name" value="Transferase(Phosphotransferase) domain 1"/>
    <property type="match status" value="1"/>
</dbReference>
<gene>
    <name evidence="7" type="ORF">KC01_LOCUS14430</name>
</gene>
<evidence type="ECO:0000256" key="5">
    <source>
        <dbReference type="ARBA" id="ARBA00022840"/>
    </source>
</evidence>
<accession>A0AAV2K6K3</accession>
<dbReference type="GO" id="GO:0003713">
    <property type="term" value="F:transcription coactivator activity"/>
    <property type="evidence" value="ECO:0007669"/>
    <property type="project" value="TreeGrafter"/>
</dbReference>
<evidence type="ECO:0000256" key="2">
    <source>
        <dbReference type="ARBA" id="ARBA00022679"/>
    </source>
</evidence>
<dbReference type="InterPro" id="IPR000719">
    <property type="entry name" value="Prot_kinase_dom"/>
</dbReference>
<keyword evidence="1" id="KW-0723">Serine/threonine-protein kinase</keyword>
<dbReference type="InterPro" id="IPR050494">
    <property type="entry name" value="Ser_Thr_dual-spec_kinase"/>
</dbReference>
<dbReference type="GO" id="GO:0004713">
    <property type="term" value="F:protein tyrosine kinase activity"/>
    <property type="evidence" value="ECO:0007669"/>
    <property type="project" value="TreeGrafter"/>
</dbReference>
<keyword evidence="4" id="KW-0418">Kinase</keyword>
<evidence type="ECO:0000256" key="1">
    <source>
        <dbReference type="ARBA" id="ARBA00022527"/>
    </source>
</evidence>
<dbReference type="GO" id="GO:0004674">
    <property type="term" value="F:protein serine/threonine kinase activity"/>
    <property type="evidence" value="ECO:0007669"/>
    <property type="project" value="UniProtKB-KW"/>
</dbReference>
<dbReference type="PANTHER" id="PTHR24058:SF53">
    <property type="entry name" value="HOMEODOMAIN-INTERACTING PROTEIN KINASE 2"/>
    <property type="match status" value="1"/>
</dbReference>
<evidence type="ECO:0000256" key="4">
    <source>
        <dbReference type="ARBA" id="ARBA00022777"/>
    </source>
</evidence>
<dbReference type="InterPro" id="IPR011009">
    <property type="entry name" value="Kinase-like_dom_sf"/>
</dbReference>
<dbReference type="GO" id="GO:0003714">
    <property type="term" value="F:transcription corepressor activity"/>
    <property type="evidence" value="ECO:0007669"/>
    <property type="project" value="TreeGrafter"/>
</dbReference>
<dbReference type="GO" id="GO:0007224">
    <property type="term" value="P:smoothened signaling pathway"/>
    <property type="evidence" value="ECO:0007669"/>
    <property type="project" value="TreeGrafter"/>
</dbReference>